<name>A0A0M6Y885_9HYPH</name>
<keyword evidence="3" id="KW-0731">Sigma factor</keyword>
<dbReference type="Pfam" id="PF08281">
    <property type="entry name" value="Sigma70_r4_2"/>
    <property type="match status" value="1"/>
</dbReference>
<dbReference type="PANTHER" id="PTHR43133">
    <property type="entry name" value="RNA POLYMERASE ECF-TYPE SIGMA FACTO"/>
    <property type="match status" value="1"/>
</dbReference>
<dbReference type="STRING" id="187304.B0E33_03705"/>
<dbReference type="PANTHER" id="PTHR43133:SF62">
    <property type="entry name" value="RNA POLYMERASE SIGMA FACTOR SIGZ"/>
    <property type="match status" value="1"/>
</dbReference>
<dbReference type="InterPro" id="IPR013325">
    <property type="entry name" value="RNA_pol_sigma_r2"/>
</dbReference>
<evidence type="ECO:0000256" key="2">
    <source>
        <dbReference type="ARBA" id="ARBA00023015"/>
    </source>
</evidence>
<dbReference type="NCBIfam" id="TIGR02937">
    <property type="entry name" value="sigma70-ECF"/>
    <property type="match status" value="1"/>
</dbReference>
<evidence type="ECO:0000313" key="8">
    <source>
        <dbReference type="Proteomes" id="UP000048926"/>
    </source>
</evidence>
<dbReference type="GO" id="GO:0003677">
    <property type="term" value="F:DNA binding"/>
    <property type="evidence" value="ECO:0007669"/>
    <property type="project" value="InterPro"/>
</dbReference>
<gene>
    <name evidence="7" type="primary">sigK_1</name>
    <name evidence="7" type="ORF">LAL4801_03929</name>
</gene>
<feature type="domain" description="RNA polymerase sigma factor 70 region 4 type 2" evidence="6">
    <location>
        <begin position="126"/>
        <end position="176"/>
    </location>
</feature>
<dbReference type="Pfam" id="PF04542">
    <property type="entry name" value="Sigma70_r2"/>
    <property type="match status" value="1"/>
</dbReference>
<organism evidence="7 8">
    <name type="scientific">Roseibium aggregatum</name>
    <dbReference type="NCBI Taxonomy" id="187304"/>
    <lineage>
        <taxon>Bacteria</taxon>
        <taxon>Pseudomonadati</taxon>
        <taxon>Pseudomonadota</taxon>
        <taxon>Alphaproteobacteria</taxon>
        <taxon>Hyphomicrobiales</taxon>
        <taxon>Stappiaceae</taxon>
        <taxon>Roseibium</taxon>
    </lineage>
</organism>
<dbReference type="AlphaFoldDB" id="A0A0M6Y885"/>
<dbReference type="SUPFAM" id="SSF88946">
    <property type="entry name" value="Sigma2 domain of RNA polymerase sigma factors"/>
    <property type="match status" value="1"/>
</dbReference>
<dbReference type="InterPro" id="IPR013249">
    <property type="entry name" value="RNA_pol_sigma70_r4_t2"/>
</dbReference>
<dbReference type="GO" id="GO:0016987">
    <property type="term" value="F:sigma factor activity"/>
    <property type="evidence" value="ECO:0007669"/>
    <property type="project" value="UniProtKB-KW"/>
</dbReference>
<dbReference type="InterPro" id="IPR007627">
    <property type="entry name" value="RNA_pol_sigma70_r2"/>
</dbReference>
<dbReference type="InterPro" id="IPR036388">
    <property type="entry name" value="WH-like_DNA-bd_sf"/>
</dbReference>
<dbReference type="GO" id="GO:0006352">
    <property type="term" value="P:DNA-templated transcription initiation"/>
    <property type="evidence" value="ECO:0007669"/>
    <property type="project" value="InterPro"/>
</dbReference>
<dbReference type="Proteomes" id="UP000048926">
    <property type="component" value="Unassembled WGS sequence"/>
</dbReference>
<evidence type="ECO:0000259" key="6">
    <source>
        <dbReference type="Pfam" id="PF08281"/>
    </source>
</evidence>
<evidence type="ECO:0000259" key="5">
    <source>
        <dbReference type="Pfam" id="PF04542"/>
    </source>
</evidence>
<dbReference type="Gene3D" id="1.10.10.10">
    <property type="entry name" value="Winged helix-like DNA-binding domain superfamily/Winged helix DNA-binding domain"/>
    <property type="match status" value="1"/>
</dbReference>
<dbReference type="InterPro" id="IPR013324">
    <property type="entry name" value="RNA_pol_sigma_r3/r4-like"/>
</dbReference>
<dbReference type="Gene3D" id="1.10.1740.10">
    <property type="match status" value="1"/>
</dbReference>
<comment type="similarity">
    <text evidence="1">Belongs to the sigma-70 factor family. ECF subfamily.</text>
</comment>
<dbReference type="RefSeq" id="WP_055658528.1">
    <property type="nucleotide sequence ID" value="NZ_CP045627.1"/>
</dbReference>
<keyword evidence="2" id="KW-0805">Transcription regulation</keyword>
<dbReference type="EMBL" id="CXST01000002">
    <property type="protein sequence ID" value="CTQ45477.1"/>
    <property type="molecule type" value="Genomic_DNA"/>
</dbReference>
<evidence type="ECO:0000313" key="7">
    <source>
        <dbReference type="EMBL" id="CTQ45477.1"/>
    </source>
</evidence>
<accession>A0A0M6Y885</accession>
<evidence type="ECO:0000256" key="1">
    <source>
        <dbReference type="ARBA" id="ARBA00010641"/>
    </source>
</evidence>
<evidence type="ECO:0000256" key="3">
    <source>
        <dbReference type="ARBA" id="ARBA00023082"/>
    </source>
</evidence>
<protein>
    <submittedName>
        <fullName evidence="7">Sigma-K factor</fullName>
    </submittedName>
</protein>
<dbReference type="SUPFAM" id="SSF88659">
    <property type="entry name" value="Sigma3 and sigma4 domains of RNA polymerase sigma factors"/>
    <property type="match status" value="1"/>
</dbReference>
<reference evidence="8" key="1">
    <citation type="submission" date="2015-07" db="EMBL/GenBank/DDBJ databases">
        <authorList>
            <person name="Rodrigo-Torres Lidia"/>
            <person name="Arahal R.David."/>
        </authorList>
    </citation>
    <scope>NUCLEOTIDE SEQUENCE [LARGE SCALE GENOMIC DNA]</scope>
    <source>
        <strain evidence="8">CECT 4801</strain>
    </source>
</reference>
<sequence>MPESVSEVDHAALLAACARKDRQALRQILELEGPKMLGIAKRMLRRQDLAEDALQDALVLIWRKASQFDPAKGSGRAWIYAVLRNRTLNMLRDGARESATDDDKLERQIDGSELNEAWEMLGHDSELRRCLGRLETEKRSAVLMSYIWGYTHGEIAGRLSAPLGTVKAWVRRGLTSLRECMS</sequence>
<evidence type="ECO:0000256" key="4">
    <source>
        <dbReference type="ARBA" id="ARBA00023163"/>
    </source>
</evidence>
<dbReference type="InterPro" id="IPR039425">
    <property type="entry name" value="RNA_pol_sigma-70-like"/>
</dbReference>
<keyword evidence="8" id="KW-1185">Reference proteome</keyword>
<dbReference type="InterPro" id="IPR014284">
    <property type="entry name" value="RNA_pol_sigma-70_dom"/>
</dbReference>
<keyword evidence="4" id="KW-0804">Transcription</keyword>
<proteinExistence type="inferred from homology"/>
<dbReference type="OrthoDB" id="9784272at2"/>
<feature type="domain" description="RNA polymerase sigma-70 region 2" evidence="5">
    <location>
        <begin position="33"/>
        <end position="96"/>
    </location>
</feature>